<dbReference type="PANTHER" id="PTHR32494">
    <property type="entry name" value="ALLANTOATE DEIMINASE-RELATED"/>
    <property type="match status" value="1"/>
</dbReference>
<dbReference type="GO" id="GO:0016813">
    <property type="term" value="F:hydrolase activity, acting on carbon-nitrogen (but not peptide) bonds, in linear amidines"/>
    <property type="evidence" value="ECO:0007669"/>
    <property type="project" value="InterPro"/>
</dbReference>
<dbReference type="GO" id="GO:0046872">
    <property type="term" value="F:metal ion binding"/>
    <property type="evidence" value="ECO:0007669"/>
    <property type="project" value="UniProtKB-KW"/>
</dbReference>
<dbReference type="Gene3D" id="3.30.70.360">
    <property type="match status" value="1"/>
</dbReference>
<evidence type="ECO:0000256" key="3">
    <source>
        <dbReference type="PIRSR" id="PIRSR001235-1"/>
    </source>
</evidence>
<dbReference type="PIRSF" id="PIRSF001235">
    <property type="entry name" value="Amidase_carbamoylase"/>
    <property type="match status" value="1"/>
</dbReference>
<keyword evidence="2 5" id="KW-0378">Hydrolase</keyword>
<dbReference type="PROSITE" id="PS00758">
    <property type="entry name" value="ARGE_DAPE_CPG2_1"/>
    <property type="match status" value="1"/>
</dbReference>
<feature type="binding site" evidence="3">
    <location>
        <position position="105"/>
    </location>
    <ligand>
        <name>Zn(2+)</name>
        <dbReference type="ChEBI" id="CHEBI:29105"/>
        <label>2</label>
    </ligand>
</feature>
<evidence type="ECO:0000256" key="2">
    <source>
        <dbReference type="ARBA" id="ARBA00022801"/>
    </source>
</evidence>
<dbReference type="InterPro" id="IPR001261">
    <property type="entry name" value="ArgE/DapE_CS"/>
</dbReference>
<gene>
    <name evidence="5" type="ORF">BTN82_19110</name>
</gene>
<evidence type="ECO:0000313" key="5">
    <source>
        <dbReference type="EMBL" id="OLF52888.1"/>
    </source>
</evidence>
<keyword evidence="3" id="KW-0862">Zinc</keyword>
<accession>A0A1Q8EM70</accession>
<sequence length="422" mass="45047">MPAASLSTTPTLRLDGATLLQQLQELAAIGHDPQQGGRTRIALSDADKAGRDLLVGWMRALDLQVRIDRIGNIFGTLRADGDLGQQPVLMIGSHIDTVTNAGALDGCYGVLAGLAVARAYRAAGVTPRRSICIAAFTNEEGVRYQPDMLGSLVYAGGLDIDQALDLVGTDGSRLGDELARIGYAGDMEPGALRPHEYLELHIEQGPILEAENCQIGVVENLQGISWQQITVQGSANHAGTTPTHLRHDAGWVAAATTVFLRELAQDSAGTTLATVGCLQLEPNVINVIPRRAVFSVDLRDPDEQRLLAAEQRLARFLADAAAGEGVTVTHETLARFQPVVFDPGLTRLIATCTRELGLSQRPMTSGAGHDAQMIARIAPAAMIFVPSRGGISHNPREHTDDQQLLDGAQVLLAVVQRRLEQA</sequence>
<protein>
    <submittedName>
        <fullName evidence="5">Zn-dependent hydrolase</fullName>
    </submittedName>
</protein>
<dbReference type="Pfam" id="PF01546">
    <property type="entry name" value="Peptidase_M20"/>
    <property type="match status" value="1"/>
</dbReference>
<comment type="caution">
    <text evidence="5">The sequence shown here is derived from an EMBL/GenBank/DDBJ whole genome shotgun (WGS) entry which is preliminary data.</text>
</comment>
<feature type="binding site" evidence="3">
    <location>
        <position position="94"/>
    </location>
    <ligand>
        <name>Zn(2+)</name>
        <dbReference type="ChEBI" id="CHEBI:29105"/>
        <label>1</label>
    </ligand>
</feature>
<dbReference type="InterPro" id="IPR010158">
    <property type="entry name" value="Amidase_Cbmase"/>
</dbReference>
<feature type="binding site" evidence="3">
    <location>
        <position position="393"/>
    </location>
    <ligand>
        <name>Zn(2+)</name>
        <dbReference type="ChEBI" id="CHEBI:29105"/>
        <label>2</label>
    </ligand>
</feature>
<dbReference type="NCBIfam" id="TIGR01879">
    <property type="entry name" value="hydantase"/>
    <property type="match status" value="1"/>
</dbReference>
<feature type="domain" description="Peptidase M20 dimerisation" evidence="4">
    <location>
        <begin position="222"/>
        <end position="321"/>
    </location>
</feature>
<name>A0A1Q8EM70_9PSED</name>
<dbReference type="InterPro" id="IPR011650">
    <property type="entry name" value="Peptidase_M20_dimer"/>
</dbReference>
<reference evidence="5 6" key="1">
    <citation type="submission" date="2016-12" db="EMBL/GenBank/DDBJ databases">
        <authorList>
            <person name="Song W.-J."/>
            <person name="Kurnit D.M."/>
        </authorList>
    </citation>
    <scope>NUCLEOTIDE SEQUENCE [LARGE SCALE GENOMIC DNA]</scope>
    <source>
        <strain evidence="5 6">PCL1601</strain>
    </source>
</reference>
<comment type="cofactor">
    <cofactor evidence="3">
        <name>Zn(2+)</name>
        <dbReference type="ChEBI" id="CHEBI:29105"/>
    </cofactor>
    <text evidence="3">Binds 2 Zn(2+) ions per subunit.</text>
</comment>
<dbReference type="RefSeq" id="WP_075120670.1">
    <property type="nucleotide sequence ID" value="NZ_MSCT01000018.1"/>
</dbReference>
<dbReference type="CDD" id="cd03884">
    <property type="entry name" value="M20_bAS"/>
    <property type="match status" value="1"/>
</dbReference>
<dbReference type="InterPro" id="IPR002933">
    <property type="entry name" value="Peptidase_M20"/>
</dbReference>
<keyword evidence="3" id="KW-0479">Metal-binding</keyword>
<dbReference type="OrthoDB" id="9808195at2"/>
<dbReference type="InterPro" id="IPR036264">
    <property type="entry name" value="Bact_exopeptidase_dim_dom"/>
</dbReference>
<organism evidence="5 6">
    <name type="scientific">Pseudomonas chlororaphis</name>
    <dbReference type="NCBI Taxonomy" id="587753"/>
    <lineage>
        <taxon>Bacteria</taxon>
        <taxon>Pseudomonadati</taxon>
        <taxon>Pseudomonadota</taxon>
        <taxon>Gammaproteobacteria</taxon>
        <taxon>Pseudomonadales</taxon>
        <taxon>Pseudomonadaceae</taxon>
        <taxon>Pseudomonas</taxon>
    </lineage>
</organism>
<dbReference type="PANTHER" id="PTHR32494:SF5">
    <property type="entry name" value="ALLANTOATE AMIDOHYDROLASE"/>
    <property type="match status" value="1"/>
</dbReference>
<feature type="binding site" evidence="3">
    <location>
        <position position="140"/>
    </location>
    <ligand>
        <name>Zn(2+)</name>
        <dbReference type="ChEBI" id="CHEBI:29105"/>
        <label>2</label>
    </ligand>
</feature>
<evidence type="ECO:0000313" key="6">
    <source>
        <dbReference type="Proteomes" id="UP000185578"/>
    </source>
</evidence>
<feature type="binding site" evidence="3">
    <location>
        <position position="201"/>
    </location>
    <ligand>
        <name>Zn(2+)</name>
        <dbReference type="ChEBI" id="CHEBI:29105"/>
        <label>1</label>
    </ligand>
</feature>
<comment type="similarity">
    <text evidence="1">Belongs to the peptidase M20 family.</text>
</comment>
<dbReference type="EMBL" id="MSCT01000018">
    <property type="protein sequence ID" value="OLF52888.1"/>
    <property type="molecule type" value="Genomic_DNA"/>
</dbReference>
<proteinExistence type="inferred from homology"/>
<dbReference type="SUPFAM" id="SSF55031">
    <property type="entry name" value="Bacterial exopeptidase dimerisation domain"/>
    <property type="match status" value="1"/>
</dbReference>
<dbReference type="AlphaFoldDB" id="A0A1Q8EM70"/>
<feature type="binding site" evidence="3">
    <location>
        <position position="105"/>
    </location>
    <ligand>
        <name>Zn(2+)</name>
        <dbReference type="ChEBI" id="CHEBI:29105"/>
        <label>1</label>
    </ligand>
</feature>
<dbReference type="Proteomes" id="UP000185578">
    <property type="component" value="Unassembled WGS sequence"/>
</dbReference>
<evidence type="ECO:0000259" key="4">
    <source>
        <dbReference type="Pfam" id="PF07687"/>
    </source>
</evidence>
<dbReference type="Pfam" id="PF07687">
    <property type="entry name" value="M20_dimer"/>
    <property type="match status" value="1"/>
</dbReference>
<evidence type="ECO:0000256" key="1">
    <source>
        <dbReference type="ARBA" id="ARBA00006153"/>
    </source>
</evidence>
<dbReference type="Gene3D" id="3.40.630.10">
    <property type="entry name" value="Zn peptidases"/>
    <property type="match status" value="1"/>
</dbReference>
<dbReference type="SUPFAM" id="SSF53187">
    <property type="entry name" value="Zn-dependent exopeptidases"/>
    <property type="match status" value="1"/>
</dbReference>